<keyword evidence="2" id="KW-0238">DNA-binding</keyword>
<dbReference type="GO" id="GO:0006355">
    <property type="term" value="P:regulation of DNA-templated transcription"/>
    <property type="evidence" value="ECO:0007669"/>
    <property type="project" value="InterPro"/>
</dbReference>
<dbReference type="InterPro" id="IPR012318">
    <property type="entry name" value="HTH_CRP"/>
</dbReference>
<dbReference type="EMBL" id="DVMQ01000018">
    <property type="protein sequence ID" value="HIU24559.1"/>
    <property type="molecule type" value="Genomic_DNA"/>
</dbReference>
<dbReference type="Proteomes" id="UP000824078">
    <property type="component" value="Unassembled WGS sequence"/>
</dbReference>
<dbReference type="PROSITE" id="PS50042">
    <property type="entry name" value="CNMP_BINDING_3"/>
    <property type="match status" value="1"/>
</dbReference>
<gene>
    <name evidence="5" type="ORF">IAD17_06515</name>
</gene>
<dbReference type="SUPFAM" id="SSF51206">
    <property type="entry name" value="cAMP-binding domain-like"/>
    <property type="match status" value="1"/>
</dbReference>
<dbReference type="InterPro" id="IPR036388">
    <property type="entry name" value="WH-like_DNA-bd_sf"/>
</dbReference>
<evidence type="ECO:0000313" key="5">
    <source>
        <dbReference type="EMBL" id="HIU24559.1"/>
    </source>
</evidence>
<organism evidence="5 6">
    <name type="scientific">Candidatus Coprovicinus avistercoris</name>
    <dbReference type="NCBI Taxonomy" id="2840754"/>
    <lineage>
        <taxon>Bacteria</taxon>
        <taxon>Bacillati</taxon>
        <taxon>Actinomycetota</taxon>
        <taxon>Coriobacteriia</taxon>
        <taxon>Coriobacteriales</taxon>
        <taxon>Coriobacteriaceae</taxon>
        <taxon>Coriobacteriaceae incertae sedis</taxon>
        <taxon>Candidatus Coprovicinus</taxon>
    </lineage>
</organism>
<dbReference type="Pfam" id="PF00027">
    <property type="entry name" value="cNMP_binding"/>
    <property type="match status" value="1"/>
</dbReference>
<evidence type="ECO:0000256" key="3">
    <source>
        <dbReference type="ARBA" id="ARBA00023163"/>
    </source>
</evidence>
<feature type="domain" description="Cyclic nucleotide-binding" evidence="4">
    <location>
        <begin position="29"/>
        <end position="117"/>
    </location>
</feature>
<dbReference type="Gene3D" id="1.10.10.10">
    <property type="entry name" value="Winged helix-like DNA-binding domain superfamily/Winged helix DNA-binding domain"/>
    <property type="match status" value="1"/>
</dbReference>
<evidence type="ECO:0000313" key="6">
    <source>
        <dbReference type="Proteomes" id="UP000824078"/>
    </source>
</evidence>
<accession>A0A9D1HXW9</accession>
<dbReference type="InterPro" id="IPR036390">
    <property type="entry name" value="WH_DNA-bd_sf"/>
</dbReference>
<protein>
    <submittedName>
        <fullName evidence="5">Crp/Fnr family transcriptional regulator</fullName>
    </submittedName>
</protein>
<dbReference type="Pfam" id="PF13545">
    <property type="entry name" value="HTH_Crp_2"/>
    <property type="match status" value="1"/>
</dbReference>
<dbReference type="SUPFAM" id="SSF46785">
    <property type="entry name" value="Winged helix' DNA-binding domain"/>
    <property type="match status" value="1"/>
</dbReference>
<evidence type="ECO:0000256" key="2">
    <source>
        <dbReference type="ARBA" id="ARBA00023125"/>
    </source>
</evidence>
<reference evidence="5" key="2">
    <citation type="journal article" date="2021" name="PeerJ">
        <title>Extensive microbial diversity within the chicken gut microbiome revealed by metagenomics and culture.</title>
        <authorList>
            <person name="Gilroy R."/>
            <person name="Ravi A."/>
            <person name="Getino M."/>
            <person name="Pursley I."/>
            <person name="Horton D.L."/>
            <person name="Alikhan N.F."/>
            <person name="Baker D."/>
            <person name="Gharbi K."/>
            <person name="Hall N."/>
            <person name="Watson M."/>
            <person name="Adriaenssens E.M."/>
            <person name="Foster-Nyarko E."/>
            <person name="Jarju S."/>
            <person name="Secka A."/>
            <person name="Antonio M."/>
            <person name="Oren A."/>
            <person name="Chaudhuri R.R."/>
            <person name="La Ragione R."/>
            <person name="Hildebrand F."/>
            <person name="Pallen M.J."/>
        </authorList>
    </citation>
    <scope>NUCLEOTIDE SEQUENCE</scope>
    <source>
        <strain evidence="5">ChiHjej12B11-29160</strain>
    </source>
</reference>
<dbReference type="InterPro" id="IPR000595">
    <property type="entry name" value="cNMP-bd_dom"/>
</dbReference>
<dbReference type="CDD" id="cd00038">
    <property type="entry name" value="CAP_ED"/>
    <property type="match status" value="1"/>
</dbReference>
<keyword evidence="1" id="KW-0805">Transcription regulation</keyword>
<evidence type="ECO:0000259" key="4">
    <source>
        <dbReference type="PROSITE" id="PS50042"/>
    </source>
</evidence>
<keyword evidence="3" id="KW-0804">Transcription</keyword>
<dbReference type="InterPro" id="IPR018490">
    <property type="entry name" value="cNMP-bd_dom_sf"/>
</dbReference>
<proteinExistence type="predicted"/>
<name>A0A9D1HXW9_9ACTN</name>
<evidence type="ECO:0000256" key="1">
    <source>
        <dbReference type="ARBA" id="ARBA00023015"/>
    </source>
</evidence>
<reference evidence="5" key="1">
    <citation type="submission" date="2020-10" db="EMBL/GenBank/DDBJ databases">
        <authorList>
            <person name="Gilroy R."/>
        </authorList>
    </citation>
    <scope>NUCLEOTIDE SEQUENCE</scope>
    <source>
        <strain evidence="5">ChiHjej12B11-29160</strain>
    </source>
</reference>
<dbReference type="InterPro" id="IPR014710">
    <property type="entry name" value="RmlC-like_jellyroll"/>
</dbReference>
<dbReference type="GO" id="GO:0003677">
    <property type="term" value="F:DNA binding"/>
    <property type="evidence" value="ECO:0007669"/>
    <property type="project" value="UniProtKB-KW"/>
</dbReference>
<comment type="caution">
    <text evidence="5">The sequence shown here is derived from an EMBL/GenBank/DDBJ whole genome shotgun (WGS) entry which is preliminary data.</text>
</comment>
<dbReference type="AlphaFoldDB" id="A0A9D1HXW9"/>
<dbReference type="Gene3D" id="2.60.120.10">
    <property type="entry name" value="Jelly Rolls"/>
    <property type="match status" value="1"/>
</dbReference>
<sequence length="241" mass="27168">MDVLTYISALDPQVRDAVLPWVSRIPAGVLSRAHLVRLKRGEILVHMLDRCTRVYLLCSGRVRTTTHGVSGSTFAIDEFEAPAVFGEMEVLSESPLFHGSLIALTDCEFISARRDDYLAWLKSDPEALLARSRSVVKSLLRQSGTERDLMGWTGVKRLMFVLCQYCWQQSKTGDVVIKASRSELAEKANVSTKTVSRSLDELEQRHMLHREGHKIVIDQEARARLDSEIQHEFETGLSQGK</sequence>